<feature type="non-terminal residue" evidence="10">
    <location>
        <position position="1"/>
    </location>
</feature>
<dbReference type="InterPro" id="IPR009068">
    <property type="entry name" value="uS15_NS1_RNA-bd_sf"/>
</dbReference>
<protein>
    <recommendedName>
        <fullName evidence="7">Small ribosomal subunit protein uS15m</fullName>
    </recommendedName>
    <alternativeName>
        <fullName evidence="8">28S ribosomal protein S15, mitochondrial</fullName>
    </alternativeName>
</protein>
<dbReference type="GO" id="GO:0003723">
    <property type="term" value="F:RNA binding"/>
    <property type="evidence" value="ECO:0007669"/>
    <property type="project" value="TreeGrafter"/>
</dbReference>
<keyword evidence="3" id="KW-0809">Transit peptide</keyword>
<dbReference type="PANTHER" id="PTHR46685:SF1">
    <property type="entry name" value="SMALL RIBOSOMAL SUBUNIT PROTEIN US15M"/>
    <property type="match status" value="1"/>
</dbReference>
<proteinExistence type="evidence at transcript level"/>
<evidence type="ECO:0000256" key="6">
    <source>
        <dbReference type="ARBA" id="ARBA00023274"/>
    </source>
</evidence>
<organism evidence="10">
    <name type="scientific">Amblyomma maculatum</name>
    <name type="common">Gulf Coast tick</name>
    <dbReference type="NCBI Taxonomy" id="34609"/>
    <lineage>
        <taxon>Eukaryota</taxon>
        <taxon>Metazoa</taxon>
        <taxon>Ecdysozoa</taxon>
        <taxon>Arthropoda</taxon>
        <taxon>Chelicerata</taxon>
        <taxon>Arachnida</taxon>
        <taxon>Acari</taxon>
        <taxon>Parasitiformes</taxon>
        <taxon>Ixodida</taxon>
        <taxon>Ixodoidea</taxon>
        <taxon>Ixodidae</taxon>
        <taxon>Amblyomminae</taxon>
        <taxon>Amblyomma</taxon>
    </lineage>
</organism>
<evidence type="ECO:0000256" key="4">
    <source>
        <dbReference type="ARBA" id="ARBA00022980"/>
    </source>
</evidence>
<dbReference type="Pfam" id="PF00312">
    <property type="entry name" value="Ribosomal_S15"/>
    <property type="match status" value="1"/>
</dbReference>
<dbReference type="InterPro" id="IPR052137">
    <property type="entry name" value="uS15_ribosomal"/>
</dbReference>
<keyword evidence="4" id="KW-0689">Ribosomal protein</keyword>
<dbReference type="SMART" id="SM01387">
    <property type="entry name" value="Ribosomal_S15"/>
    <property type="match status" value="1"/>
</dbReference>
<name>G3MHU2_AMBMU</name>
<dbReference type="SUPFAM" id="SSF47060">
    <property type="entry name" value="S15/NS1 RNA-binding domain"/>
    <property type="match status" value="1"/>
</dbReference>
<evidence type="ECO:0000256" key="5">
    <source>
        <dbReference type="ARBA" id="ARBA00023128"/>
    </source>
</evidence>
<dbReference type="Gene3D" id="1.10.287.10">
    <property type="entry name" value="S15/NS1, RNA-binding"/>
    <property type="match status" value="1"/>
</dbReference>
<evidence type="ECO:0000256" key="3">
    <source>
        <dbReference type="ARBA" id="ARBA00022946"/>
    </source>
</evidence>
<dbReference type="GO" id="GO:0003735">
    <property type="term" value="F:structural constituent of ribosome"/>
    <property type="evidence" value="ECO:0007669"/>
    <property type="project" value="InterPro"/>
</dbReference>
<comment type="subcellular location">
    <subcellularLocation>
        <location evidence="1">Mitochondrion</location>
    </subcellularLocation>
</comment>
<dbReference type="AlphaFoldDB" id="G3MHU2"/>
<evidence type="ECO:0000256" key="8">
    <source>
        <dbReference type="ARBA" id="ARBA00035528"/>
    </source>
</evidence>
<keyword evidence="6" id="KW-0687">Ribonucleoprotein</keyword>
<accession>G3MHU2</accession>
<reference evidence="10" key="1">
    <citation type="journal article" date="2011" name="PLoS ONE">
        <title>A deep insight into the sialotranscriptome of the gulf coast tick, Amblyomma maculatum.</title>
        <authorList>
            <person name="Karim S."/>
            <person name="Singh P."/>
            <person name="Ribeiro J.M."/>
        </authorList>
    </citation>
    <scope>NUCLEOTIDE SEQUENCE</scope>
    <source>
        <tissue evidence="10">Salivary gland</tissue>
    </source>
</reference>
<dbReference type="GO" id="GO:0032543">
    <property type="term" value="P:mitochondrial translation"/>
    <property type="evidence" value="ECO:0007669"/>
    <property type="project" value="TreeGrafter"/>
</dbReference>
<dbReference type="GO" id="GO:0005763">
    <property type="term" value="C:mitochondrial small ribosomal subunit"/>
    <property type="evidence" value="ECO:0007669"/>
    <property type="project" value="TreeGrafter"/>
</dbReference>
<evidence type="ECO:0000256" key="7">
    <source>
        <dbReference type="ARBA" id="ARBA00035249"/>
    </source>
</evidence>
<sequence length="319" mass="37634">RQYEWIRAAFVLYKHCQIAFSKLSVTDNITRASSAALHCAATADGSSPDALLRRRSHASSPTHISFRCFRRRQILSWPTDYLPYEWSYPPPFDLIAHSGDLVHDTGPTDPTMPLCGFELSEELKTASPEVQKVFSLQLASLKQIHAAKELRFVRLCQRHPYDFNSFEYKVARKTFTVRKLKEVFNRRPLAKHIKDWLWKAIQKRNRHLKSLYKYDRERFNFVTRTLQLTYKPARLHYITEPITKKGELRRLTREYCAKVKEDKMKAFHEKLKAEQAAFLEEKRKAEEWIRAEEERLGLTEEERKSTEHAGVLDKLKHTQ</sequence>
<evidence type="ECO:0000256" key="2">
    <source>
        <dbReference type="ARBA" id="ARBA00008434"/>
    </source>
</evidence>
<evidence type="ECO:0000313" key="10">
    <source>
        <dbReference type="EMBL" id="AEO33060.1"/>
    </source>
</evidence>
<feature type="region of interest" description="Disordered" evidence="9">
    <location>
        <begin position="297"/>
        <end position="319"/>
    </location>
</feature>
<evidence type="ECO:0000256" key="9">
    <source>
        <dbReference type="SAM" id="MobiDB-lite"/>
    </source>
</evidence>
<keyword evidence="5" id="KW-0496">Mitochondrion</keyword>
<dbReference type="PANTHER" id="PTHR46685">
    <property type="entry name" value="28S RIBOSOMAL PROTEIN S15, MITOCHONDRIAL"/>
    <property type="match status" value="1"/>
</dbReference>
<dbReference type="EMBL" id="JO841443">
    <property type="protein sequence ID" value="AEO33060.1"/>
    <property type="molecule type" value="mRNA"/>
</dbReference>
<dbReference type="InterPro" id="IPR000589">
    <property type="entry name" value="Ribosomal_uS15"/>
</dbReference>
<comment type="similarity">
    <text evidence="2">Belongs to the universal ribosomal protein uS15 family.</text>
</comment>
<evidence type="ECO:0000256" key="1">
    <source>
        <dbReference type="ARBA" id="ARBA00004173"/>
    </source>
</evidence>